<evidence type="ECO:0000313" key="2">
    <source>
        <dbReference type="Proteomes" id="UP000179588"/>
    </source>
</evidence>
<dbReference type="RefSeq" id="WP_070926544.1">
    <property type="nucleotide sequence ID" value="NZ_CANMXG010000024.1"/>
</dbReference>
<accession>A0A1S1HW78</accession>
<name>A0A1S1HW78_PROST</name>
<reference evidence="1 2" key="1">
    <citation type="submission" date="2016-03" db="EMBL/GenBank/DDBJ databases">
        <title>Genome sequence of Providencia stuartii strain, isolated from the salivary glands of larval Lucilia sericata.</title>
        <authorList>
            <person name="Yuan Y."/>
            <person name="Zhang Y."/>
            <person name="Fu S."/>
            <person name="Crippen T.L."/>
            <person name="Visi D."/>
            <person name="Benbow M.E."/>
            <person name="Allen M."/>
            <person name="Tomberlin J.K."/>
            <person name="Sze S.-H."/>
            <person name="Tarone A.M."/>
        </authorList>
    </citation>
    <scope>NUCLEOTIDE SEQUENCE [LARGE SCALE GENOMIC DNA]</scope>
    <source>
        <strain evidence="1 2">Crippen</strain>
    </source>
</reference>
<dbReference type="GeneID" id="92277981"/>
<dbReference type="AlphaFoldDB" id="A0A1S1HW78"/>
<sequence length="117" mass="13697">MSYSSKEVPQGVKRWNWGAFMFNIIWGFGNKSYLPLLMLIPVFNLIWMFVCGFKGNEWAWKNGDYDSEETFMKVQETWNRAGLIYFIISVVFSVVFFLFFFSTMMAMLAGIASQGQY</sequence>
<gene>
    <name evidence="1" type="ORF">A3Q29_02410</name>
</gene>
<organism evidence="1 2">
    <name type="scientific">Providencia stuartii</name>
    <dbReference type="NCBI Taxonomy" id="588"/>
    <lineage>
        <taxon>Bacteria</taxon>
        <taxon>Pseudomonadati</taxon>
        <taxon>Pseudomonadota</taxon>
        <taxon>Gammaproteobacteria</taxon>
        <taxon>Enterobacterales</taxon>
        <taxon>Morganellaceae</taxon>
        <taxon>Providencia</taxon>
    </lineage>
</organism>
<protein>
    <submittedName>
        <fullName evidence="1">Ribonuclease G</fullName>
    </submittedName>
</protein>
<dbReference type="OrthoDB" id="9815959at2"/>
<keyword evidence="2" id="KW-1185">Reference proteome</keyword>
<dbReference type="EMBL" id="LVIE01000112">
    <property type="protein sequence ID" value="OHT24590.1"/>
    <property type="molecule type" value="Genomic_DNA"/>
</dbReference>
<comment type="caution">
    <text evidence="1">The sequence shown here is derived from an EMBL/GenBank/DDBJ whole genome shotgun (WGS) entry which is preliminary data.</text>
</comment>
<proteinExistence type="predicted"/>
<dbReference type="Proteomes" id="UP000179588">
    <property type="component" value="Unassembled WGS sequence"/>
</dbReference>
<evidence type="ECO:0000313" key="1">
    <source>
        <dbReference type="EMBL" id="OHT24590.1"/>
    </source>
</evidence>